<accession>A0A0M7Q8S5</accession>
<dbReference type="KEGG" id="vg:26123228"/>
<protein>
    <submittedName>
        <fullName evidence="1">Uncharacterized protein</fullName>
    </submittedName>
</protein>
<evidence type="ECO:0000313" key="1">
    <source>
        <dbReference type="EMBL" id="CUL01398.1"/>
    </source>
</evidence>
<dbReference type="EMBL" id="LN881727">
    <property type="protein sequence ID" value="CUL01398.1"/>
    <property type="molecule type" value="Genomic_DNA"/>
</dbReference>
<dbReference type="OrthoDB" id="41205at10239"/>
<evidence type="ECO:0000313" key="2">
    <source>
        <dbReference type="Proteomes" id="UP000203950"/>
    </source>
</evidence>
<proteinExistence type="predicted"/>
<organism evidence="1 2">
    <name type="scientific">Escherichia phage slur16</name>
    <dbReference type="NCBI Taxonomy" id="1720495"/>
    <lineage>
        <taxon>Viruses</taxon>
        <taxon>Duplodnaviria</taxon>
        <taxon>Heunggongvirae</taxon>
        <taxon>Uroviricota</taxon>
        <taxon>Caudoviricetes</taxon>
        <taxon>Vequintavirinae</taxon>
        <taxon>Vequintavirus</taxon>
        <taxon>Vequintavirus slur16</taxon>
    </lineage>
</organism>
<dbReference type="Proteomes" id="UP000203950">
    <property type="component" value="Genome"/>
</dbReference>
<name>A0A0M7Q8S5_9CAUD</name>
<reference evidence="1 2" key="1">
    <citation type="journal article" date="2015" name="Genome Announc.">
        <title>Draft Genome Sequences of 14 Escherichia coli Phages Isolated from Cattle Slurry.</title>
        <authorList>
            <person name="Smith R."/>
            <person name="O'Hara M."/>
            <person name="Hobman J.L."/>
            <person name="Millard A.D."/>
        </authorList>
    </citation>
    <scope>NUCLEOTIDE SEQUENCE [LARGE SCALE GENOMIC DNA]</scope>
</reference>
<keyword evidence="2" id="KW-1185">Reference proteome</keyword>
<dbReference type="GeneID" id="26123228"/>
<dbReference type="RefSeq" id="YP_009177394.1">
    <property type="nucleotide sequence ID" value="NC_028248.1"/>
</dbReference>
<sequence>MTTANRLIAVLNKAKANRLDVQIKEQANGEILATVSDGGYVSESFLSGSLDHLVWKLEIIVEDMQII</sequence>